<comment type="subcellular location">
    <subcellularLocation>
        <location evidence="1">Cell envelope</location>
    </subcellularLocation>
</comment>
<dbReference type="Gene3D" id="2.40.50.100">
    <property type="match status" value="1"/>
</dbReference>
<sequence>MRTLFSILKKPVLYIPFGLVVIVSGWFLLKPSESDARYEFATVELHDVRQTVLVTGRVEPEDEAELSFERSGRAASVSVSSGDAVLAGQVLISLDADTLRTELLQASAARAAAEAQYAELLRGARPEELAVKDARVGDAIIGLEEAEVALRNALTDAYTTADDAIRNKTDILFENPRTPYPSLVFLSSLKEQIEFKRAHLESRLVEWSMLSPLGVSGSELIVRAEASGTRLREVKEFLDLVAQATNDLTVGSLSGTTIEGYKANGAAARASINAEISALSLATGTVRARASAKNVAERERALAEAGASEETLRAEGARVADARAREEGKQTELRKTVLRAPFSGTVSHVSGTVGGFLGAGTPAVTLISTAHFKIEAYVPEADISKVSVGEQAEITLDAYGATRAFPARVSSLEPAATMFEGVPAYKTVLHFEGDTEGVRAGMTADIEIETDFRAQVLALPQRAVETRPSEQAGARREHVRILHGDGEIAELPVTTGLRGSDGLVEILSGLKAGASVITFERELPLKRSSFFSH</sequence>
<gene>
    <name evidence="5" type="ORF">A3D67_03600</name>
</gene>
<dbReference type="PANTHER" id="PTHR32347">
    <property type="entry name" value="EFFLUX SYSTEM COMPONENT YKNX-RELATED"/>
    <property type="match status" value="1"/>
</dbReference>
<keyword evidence="4" id="KW-0812">Transmembrane</keyword>
<dbReference type="SUPFAM" id="SSF111369">
    <property type="entry name" value="HlyD-like secretion proteins"/>
    <property type="match status" value="2"/>
</dbReference>
<evidence type="ECO:0000256" key="2">
    <source>
        <dbReference type="ARBA" id="ARBA00009477"/>
    </source>
</evidence>
<comment type="similarity">
    <text evidence="2">Belongs to the membrane fusion protein (MFP) (TC 8.A.1) family.</text>
</comment>
<dbReference type="Proteomes" id="UP000178099">
    <property type="component" value="Unassembled WGS sequence"/>
</dbReference>
<dbReference type="GO" id="GO:0016020">
    <property type="term" value="C:membrane"/>
    <property type="evidence" value="ECO:0007669"/>
    <property type="project" value="InterPro"/>
</dbReference>
<dbReference type="Gene3D" id="2.40.30.170">
    <property type="match status" value="1"/>
</dbReference>
<dbReference type="GO" id="GO:0022857">
    <property type="term" value="F:transmembrane transporter activity"/>
    <property type="evidence" value="ECO:0007669"/>
    <property type="project" value="InterPro"/>
</dbReference>
<keyword evidence="4" id="KW-1133">Transmembrane helix</keyword>
<name>A0A1G2DA00_9BACT</name>
<comment type="caution">
    <text evidence="5">The sequence shown here is derived from an EMBL/GenBank/DDBJ whole genome shotgun (WGS) entry which is preliminary data.</text>
</comment>
<dbReference type="PANTHER" id="PTHR32347:SF23">
    <property type="entry name" value="BLL5650 PROTEIN"/>
    <property type="match status" value="1"/>
</dbReference>
<reference evidence="5 6" key="1">
    <citation type="journal article" date="2016" name="Nat. Commun.">
        <title>Thousands of microbial genomes shed light on interconnected biogeochemical processes in an aquifer system.</title>
        <authorList>
            <person name="Anantharaman K."/>
            <person name="Brown C.T."/>
            <person name="Hug L.A."/>
            <person name="Sharon I."/>
            <person name="Castelle C.J."/>
            <person name="Probst A.J."/>
            <person name="Thomas B.C."/>
            <person name="Singh A."/>
            <person name="Wilkins M.J."/>
            <person name="Karaoz U."/>
            <person name="Brodie E.L."/>
            <person name="Williams K.H."/>
            <person name="Hubbard S.S."/>
            <person name="Banfield J.F."/>
        </authorList>
    </citation>
    <scope>NUCLEOTIDE SEQUENCE [LARGE SCALE GENOMIC DNA]</scope>
</reference>
<organism evidence="5 6">
    <name type="scientific">Candidatus Lloydbacteria bacterium RIFCSPHIGHO2_02_FULL_51_22</name>
    <dbReference type="NCBI Taxonomy" id="1798663"/>
    <lineage>
        <taxon>Bacteria</taxon>
        <taxon>Candidatus Lloydiibacteriota</taxon>
    </lineage>
</organism>
<evidence type="ECO:0000313" key="6">
    <source>
        <dbReference type="Proteomes" id="UP000178099"/>
    </source>
</evidence>
<evidence type="ECO:0000256" key="4">
    <source>
        <dbReference type="SAM" id="Phobius"/>
    </source>
</evidence>
<dbReference type="InterPro" id="IPR006143">
    <property type="entry name" value="RND_pump_MFP"/>
</dbReference>
<dbReference type="EMBL" id="MHLN01000040">
    <property type="protein sequence ID" value="OGZ10454.1"/>
    <property type="molecule type" value="Genomic_DNA"/>
</dbReference>
<evidence type="ECO:0000256" key="3">
    <source>
        <dbReference type="ARBA" id="ARBA00023054"/>
    </source>
</evidence>
<dbReference type="NCBIfam" id="TIGR01730">
    <property type="entry name" value="RND_mfp"/>
    <property type="match status" value="1"/>
</dbReference>
<dbReference type="PRINTS" id="PR01490">
    <property type="entry name" value="RTXTOXIND"/>
</dbReference>
<proteinExistence type="inferred from homology"/>
<feature type="transmembrane region" description="Helical" evidence="4">
    <location>
        <begin position="12"/>
        <end position="29"/>
    </location>
</feature>
<dbReference type="AlphaFoldDB" id="A0A1G2DA00"/>
<evidence type="ECO:0000256" key="1">
    <source>
        <dbReference type="ARBA" id="ARBA00004196"/>
    </source>
</evidence>
<keyword evidence="3" id="KW-0175">Coiled coil</keyword>
<evidence type="ECO:0000313" key="5">
    <source>
        <dbReference type="EMBL" id="OGZ10454.1"/>
    </source>
</evidence>
<dbReference type="GO" id="GO:0030313">
    <property type="term" value="C:cell envelope"/>
    <property type="evidence" value="ECO:0007669"/>
    <property type="project" value="UniProtKB-SubCell"/>
</dbReference>
<accession>A0A1G2DA00</accession>
<protein>
    <submittedName>
        <fullName evidence="5">Uncharacterized protein</fullName>
    </submittedName>
</protein>
<dbReference type="InterPro" id="IPR050465">
    <property type="entry name" value="UPF0194_transport"/>
</dbReference>
<dbReference type="Gene3D" id="2.40.420.20">
    <property type="match status" value="1"/>
</dbReference>
<keyword evidence="4" id="KW-0472">Membrane</keyword>